<dbReference type="CDD" id="cd06135">
    <property type="entry name" value="Orn"/>
    <property type="match status" value="1"/>
</dbReference>
<dbReference type="PANTHER" id="PTHR11046:SF0">
    <property type="entry name" value="OLIGORIBONUCLEASE, MITOCHONDRIAL"/>
    <property type="match status" value="1"/>
</dbReference>
<keyword evidence="7" id="KW-1185">Reference proteome</keyword>
<keyword evidence="4" id="KW-0269">Exonuclease</keyword>
<evidence type="ECO:0000256" key="1">
    <source>
        <dbReference type="ARBA" id="ARBA00009921"/>
    </source>
</evidence>
<dbReference type="InterPro" id="IPR022894">
    <property type="entry name" value="Oligoribonuclease"/>
</dbReference>
<keyword evidence="2" id="KW-0540">Nuclease</keyword>
<dbReference type="InterPro" id="IPR012337">
    <property type="entry name" value="RNaseH-like_sf"/>
</dbReference>
<dbReference type="NCBIfam" id="NF003765">
    <property type="entry name" value="PRK05359.1"/>
    <property type="match status" value="1"/>
</dbReference>
<evidence type="ECO:0000313" key="7">
    <source>
        <dbReference type="Proteomes" id="UP000238350"/>
    </source>
</evidence>
<name>A0A2T0FK84_9ASCO</name>
<keyword evidence="3" id="KW-0378">Hydrolase</keyword>
<dbReference type="EMBL" id="NDIQ01000021">
    <property type="protein sequence ID" value="PRT55377.1"/>
    <property type="molecule type" value="Genomic_DNA"/>
</dbReference>
<dbReference type="Proteomes" id="UP000238350">
    <property type="component" value="Unassembled WGS sequence"/>
</dbReference>
<dbReference type="SUPFAM" id="SSF53098">
    <property type="entry name" value="Ribonuclease H-like"/>
    <property type="match status" value="1"/>
</dbReference>
<proteinExistence type="inferred from homology"/>
<dbReference type="OrthoDB" id="270189at2759"/>
<dbReference type="RefSeq" id="XP_024665322.1">
    <property type="nucleotide sequence ID" value="XM_024809554.1"/>
</dbReference>
<dbReference type="Pfam" id="PF00929">
    <property type="entry name" value="RNase_T"/>
    <property type="match status" value="1"/>
</dbReference>
<sequence length="180" mass="20953">MPGPLVWIDCEMTGLNHQTDNIIEICCLLTDAKLDLIERNGFERVIHVPKEKLDGMDEWCQTTHSKTGLIQKVLDSTNTAPQVESELLDYLKKHMSQREGILAGNSVHVDRLFLLREFPKVTDFLHYRLIDVSSIKEIGYRHNPMLMEKVPKKSLNHSARSDILESIQELKWYYDNYLTR</sequence>
<dbReference type="FunFam" id="3.30.420.10:FF:000003">
    <property type="entry name" value="Oligoribonuclease"/>
    <property type="match status" value="1"/>
</dbReference>
<dbReference type="GeneID" id="36516745"/>
<dbReference type="AlphaFoldDB" id="A0A2T0FK84"/>
<dbReference type="Gene3D" id="3.30.420.10">
    <property type="entry name" value="Ribonuclease H-like superfamily/Ribonuclease H"/>
    <property type="match status" value="1"/>
</dbReference>
<dbReference type="InterPro" id="IPR013520">
    <property type="entry name" value="Ribonucl_H"/>
</dbReference>
<evidence type="ECO:0000256" key="2">
    <source>
        <dbReference type="ARBA" id="ARBA00022722"/>
    </source>
</evidence>
<dbReference type="GO" id="GO:0000175">
    <property type="term" value="F:3'-5'-RNA exonuclease activity"/>
    <property type="evidence" value="ECO:0007669"/>
    <property type="project" value="InterPro"/>
</dbReference>
<dbReference type="PANTHER" id="PTHR11046">
    <property type="entry name" value="OLIGORIBONUCLEASE, MITOCHONDRIAL"/>
    <property type="match status" value="1"/>
</dbReference>
<dbReference type="STRING" id="45607.A0A2T0FK84"/>
<protein>
    <submittedName>
        <fullName evidence="6">Oligoribonuclease, mitochondrial</fullName>
    </submittedName>
</protein>
<comment type="similarity">
    <text evidence="1">Belongs to the oligoribonuclease family.</text>
</comment>
<dbReference type="GO" id="GO:0005739">
    <property type="term" value="C:mitochondrion"/>
    <property type="evidence" value="ECO:0007669"/>
    <property type="project" value="TreeGrafter"/>
</dbReference>
<evidence type="ECO:0000256" key="3">
    <source>
        <dbReference type="ARBA" id="ARBA00022801"/>
    </source>
</evidence>
<gene>
    <name evidence="6" type="ORF">B9G98_02997</name>
</gene>
<evidence type="ECO:0000259" key="5">
    <source>
        <dbReference type="SMART" id="SM00479"/>
    </source>
</evidence>
<reference evidence="6 7" key="1">
    <citation type="submission" date="2017-04" db="EMBL/GenBank/DDBJ databases">
        <title>Genome sequencing of [Candida] sorbophila.</title>
        <authorList>
            <person name="Ahn J.O."/>
        </authorList>
    </citation>
    <scope>NUCLEOTIDE SEQUENCE [LARGE SCALE GENOMIC DNA]</scope>
    <source>
        <strain evidence="6 7">DS02</strain>
    </source>
</reference>
<evidence type="ECO:0000256" key="4">
    <source>
        <dbReference type="ARBA" id="ARBA00022839"/>
    </source>
</evidence>
<comment type="caution">
    <text evidence="6">The sequence shown here is derived from an EMBL/GenBank/DDBJ whole genome shotgun (WGS) entry which is preliminary data.</text>
</comment>
<organism evidence="6 7">
    <name type="scientific">Wickerhamiella sorbophila</name>
    <dbReference type="NCBI Taxonomy" id="45607"/>
    <lineage>
        <taxon>Eukaryota</taxon>
        <taxon>Fungi</taxon>
        <taxon>Dikarya</taxon>
        <taxon>Ascomycota</taxon>
        <taxon>Saccharomycotina</taxon>
        <taxon>Dipodascomycetes</taxon>
        <taxon>Dipodascales</taxon>
        <taxon>Trichomonascaceae</taxon>
        <taxon>Wickerhamiella</taxon>
    </lineage>
</organism>
<evidence type="ECO:0000313" key="6">
    <source>
        <dbReference type="EMBL" id="PRT55377.1"/>
    </source>
</evidence>
<dbReference type="SMART" id="SM00479">
    <property type="entry name" value="EXOIII"/>
    <property type="match status" value="1"/>
</dbReference>
<dbReference type="InterPro" id="IPR036397">
    <property type="entry name" value="RNaseH_sf"/>
</dbReference>
<dbReference type="GO" id="GO:0003676">
    <property type="term" value="F:nucleic acid binding"/>
    <property type="evidence" value="ECO:0007669"/>
    <property type="project" value="InterPro"/>
</dbReference>
<accession>A0A2T0FK84</accession>
<feature type="domain" description="Exonuclease" evidence="5">
    <location>
        <begin position="4"/>
        <end position="179"/>
    </location>
</feature>